<dbReference type="PANTHER" id="PTHR34072">
    <property type="entry name" value="ENZYMATIC POLYPROTEIN-RELATED"/>
    <property type="match status" value="1"/>
</dbReference>
<proteinExistence type="predicted"/>
<dbReference type="SUPFAM" id="SSF56672">
    <property type="entry name" value="DNA/RNA polymerases"/>
    <property type="match status" value="1"/>
</dbReference>
<keyword evidence="3" id="KW-0378">Hydrolase</keyword>
<evidence type="ECO:0000259" key="5">
    <source>
        <dbReference type="Pfam" id="PF17919"/>
    </source>
</evidence>
<evidence type="ECO:0000256" key="1">
    <source>
        <dbReference type="ARBA" id="ARBA00022695"/>
    </source>
</evidence>
<evidence type="ECO:0000313" key="6">
    <source>
        <dbReference type="EMBL" id="GBP14313.1"/>
    </source>
</evidence>
<dbReference type="Pfam" id="PF17919">
    <property type="entry name" value="RT_RNaseH_2"/>
    <property type="match status" value="1"/>
</dbReference>
<keyword evidence="7" id="KW-1185">Reference proteome</keyword>
<dbReference type="OrthoDB" id="427924at2759"/>
<keyword evidence="4" id="KW-0695">RNA-directed DNA polymerase</keyword>
<reference evidence="6 7" key="1">
    <citation type="journal article" date="2019" name="Commun. Biol.">
        <title>The bagworm genome reveals a unique fibroin gene that provides high tensile strength.</title>
        <authorList>
            <person name="Kono N."/>
            <person name="Nakamura H."/>
            <person name="Ohtoshi R."/>
            <person name="Tomita M."/>
            <person name="Numata K."/>
            <person name="Arakawa K."/>
        </authorList>
    </citation>
    <scope>NUCLEOTIDE SEQUENCE [LARGE SCALE GENOMIC DNA]</scope>
</reference>
<comment type="caution">
    <text evidence="6">The sequence shown here is derived from an EMBL/GenBank/DDBJ whole genome shotgun (WGS) entry which is preliminary data.</text>
</comment>
<dbReference type="GO" id="GO:0004519">
    <property type="term" value="F:endonuclease activity"/>
    <property type="evidence" value="ECO:0007669"/>
    <property type="project" value="UniProtKB-KW"/>
</dbReference>
<dbReference type="GO" id="GO:0003964">
    <property type="term" value="F:RNA-directed DNA polymerase activity"/>
    <property type="evidence" value="ECO:0007669"/>
    <property type="project" value="UniProtKB-KW"/>
</dbReference>
<dbReference type="PANTHER" id="PTHR34072:SF52">
    <property type="entry name" value="RIBONUCLEASE H"/>
    <property type="match status" value="1"/>
</dbReference>
<evidence type="ECO:0000313" key="7">
    <source>
        <dbReference type="Proteomes" id="UP000299102"/>
    </source>
</evidence>
<sequence>MSKRESAKVPITLYDNALEAFNKIKNSLSSEEVIFAFPNFEKEFHLTTDASSCALGAVLEQEGKPVTFISRTLNKAEENYATNEKEMLAIVWALKTLRNYLYGSAAVKIFKTTDLGRMH</sequence>
<dbReference type="Gene3D" id="3.10.20.370">
    <property type="match status" value="1"/>
</dbReference>
<gene>
    <name evidence="6" type="primary">pol</name>
    <name evidence="6" type="ORF">EVAR_70364_1</name>
</gene>
<evidence type="ECO:0000256" key="4">
    <source>
        <dbReference type="ARBA" id="ARBA00022918"/>
    </source>
</evidence>
<dbReference type="EMBL" id="BGZK01005499">
    <property type="protein sequence ID" value="GBP14313.1"/>
    <property type="molecule type" value="Genomic_DNA"/>
</dbReference>
<organism evidence="6 7">
    <name type="scientific">Eumeta variegata</name>
    <name type="common">Bagworm moth</name>
    <name type="synonym">Eumeta japonica</name>
    <dbReference type="NCBI Taxonomy" id="151549"/>
    <lineage>
        <taxon>Eukaryota</taxon>
        <taxon>Metazoa</taxon>
        <taxon>Ecdysozoa</taxon>
        <taxon>Arthropoda</taxon>
        <taxon>Hexapoda</taxon>
        <taxon>Insecta</taxon>
        <taxon>Pterygota</taxon>
        <taxon>Neoptera</taxon>
        <taxon>Endopterygota</taxon>
        <taxon>Lepidoptera</taxon>
        <taxon>Glossata</taxon>
        <taxon>Ditrysia</taxon>
        <taxon>Tineoidea</taxon>
        <taxon>Psychidae</taxon>
        <taxon>Oiketicinae</taxon>
        <taxon>Eumeta</taxon>
    </lineage>
</organism>
<dbReference type="InterPro" id="IPR041577">
    <property type="entry name" value="RT_RNaseH_2"/>
</dbReference>
<dbReference type="AlphaFoldDB" id="A0A4C1TIG7"/>
<dbReference type="FunFam" id="3.10.20.370:FF:000001">
    <property type="entry name" value="Retrovirus-related Pol polyprotein from transposon 17.6-like protein"/>
    <property type="match status" value="1"/>
</dbReference>
<dbReference type="Proteomes" id="UP000299102">
    <property type="component" value="Unassembled WGS sequence"/>
</dbReference>
<keyword evidence="1" id="KW-0808">Transferase</keyword>
<keyword evidence="1" id="KW-0548">Nucleotidyltransferase</keyword>
<evidence type="ECO:0000256" key="3">
    <source>
        <dbReference type="ARBA" id="ARBA00022759"/>
    </source>
</evidence>
<accession>A0A4C1TIG7</accession>
<evidence type="ECO:0000256" key="2">
    <source>
        <dbReference type="ARBA" id="ARBA00022722"/>
    </source>
</evidence>
<protein>
    <submittedName>
        <fullName evidence="6">Retrovirus-related Pol polyprotein from transposon gypsy</fullName>
    </submittedName>
</protein>
<keyword evidence="3" id="KW-0255">Endonuclease</keyword>
<name>A0A4C1TIG7_EUMVA</name>
<dbReference type="InterPro" id="IPR043502">
    <property type="entry name" value="DNA/RNA_pol_sf"/>
</dbReference>
<dbReference type="STRING" id="151549.A0A4C1TIG7"/>
<keyword evidence="2" id="KW-0540">Nuclease</keyword>
<feature type="domain" description="Reverse transcriptase/retrotransposon-derived protein RNase H-like" evidence="5">
    <location>
        <begin position="16"/>
        <end position="104"/>
    </location>
</feature>